<dbReference type="GeneTree" id="ENSGT00940000157859"/>
<dbReference type="Gene3D" id="1.10.238.10">
    <property type="entry name" value="EF-hand"/>
    <property type="match status" value="1"/>
</dbReference>
<dbReference type="Pfam" id="PF13499">
    <property type="entry name" value="EF-hand_7"/>
    <property type="match status" value="1"/>
</dbReference>
<dbReference type="PROSITE" id="PS50222">
    <property type="entry name" value="EF_HAND_2"/>
    <property type="match status" value="2"/>
</dbReference>
<dbReference type="InterPro" id="IPR002048">
    <property type="entry name" value="EF_hand_dom"/>
</dbReference>
<proteinExistence type="inferred from homology"/>
<evidence type="ECO:0000313" key="5">
    <source>
        <dbReference type="Proteomes" id="UP000694569"/>
    </source>
</evidence>
<dbReference type="Ensembl" id="ENSLLET00000018293.1">
    <property type="protein sequence ID" value="ENSLLEP00000017613.1"/>
    <property type="gene ID" value="ENSLLEG00000011194.1"/>
</dbReference>
<dbReference type="PANTHER" id="PTHR23048:SF45">
    <property type="entry name" value="CALMODULIN LIKE 4"/>
    <property type="match status" value="1"/>
</dbReference>
<evidence type="ECO:0000256" key="1">
    <source>
        <dbReference type="ARBA" id="ARBA00009763"/>
    </source>
</evidence>
<dbReference type="CDD" id="cd00051">
    <property type="entry name" value="EFh"/>
    <property type="match status" value="1"/>
</dbReference>
<reference evidence="4" key="2">
    <citation type="submission" date="2025-09" db="UniProtKB">
        <authorList>
            <consortium name="Ensembl"/>
        </authorList>
    </citation>
    <scope>IDENTIFICATION</scope>
</reference>
<feature type="domain" description="EF-hand" evidence="3">
    <location>
        <begin position="44"/>
        <end position="79"/>
    </location>
</feature>
<keyword evidence="2" id="KW-0677">Repeat</keyword>
<dbReference type="GO" id="GO:0005102">
    <property type="term" value="F:signaling receptor binding"/>
    <property type="evidence" value="ECO:0007669"/>
    <property type="project" value="UniProtKB-ARBA"/>
</dbReference>
<dbReference type="AlphaFoldDB" id="A0A8C5PE53"/>
<organism evidence="4 5">
    <name type="scientific">Leptobrachium leishanense</name>
    <name type="common">Leishan spiny toad</name>
    <dbReference type="NCBI Taxonomy" id="445787"/>
    <lineage>
        <taxon>Eukaryota</taxon>
        <taxon>Metazoa</taxon>
        <taxon>Chordata</taxon>
        <taxon>Craniata</taxon>
        <taxon>Vertebrata</taxon>
        <taxon>Euteleostomi</taxon>
        <taxon>Amphibia</taxon>
        <taxon>Batrachia</taxon>
        <taxon>Anura</taxon>
        <taxon>Pelobatoidea</taxon>
        <taxon>Megophryidae</taxon>
        <taxon>Leptobrachium</taxon>
    </lineage>
</organism>
<keyword evidence="5" id="KW-1185">Reference proteome</keyword>
<gene>
    <name evidence="4" type="primary">CALML4</name>
</gene>
<comment type="similarity">
    <text evidence="1">Belongs to the calmodulin family.</text>
</comment>
<name>A0A8C5PE53_9ANUR</name>
<dbReference type="GO" id="GO:0005509">
    <property type="term" value="F:calcium ion binding"/>
    <property type="evidence" value="ECO:0007669"/>
    <property type="project" value="InterPro"/>
</dbReference>
<dbReference type="PANTHER" id="PTHR23048">
    <property type="entry name" value="MYOSIN LIGHT CHAIN 1, 3"/>
    <property type="match status" value="1"/>
</dbReference>
<dbReference type="OrthoDB" id="435273at2759"/>
<dbReference type="SUPFAM" id="SSF47473">
    <property type="entry name" value="EF-hand"/>
    <property type="match status" value="1"/>
</dbReference>
<evidence type="ECO:0000313" key="4">
    <source>
        <dbReference type="Ensembl" id="ENSLLEP00000017613.1"/>
    </source>
</evidence>
<dbReference type="InterPro" id="IPR050230">
    <property type="entry name" value="CALM/Myosin/TropC-like"/>
</dbReference>
<dbReference type="FunFam" id="1.10.238.10:FF:000527">
    <property type="entry name" value="Calmodulin-3"/>
    <property type="match status" value="1"/>
</dbReference>
<evidence type="ECO:0000259" key="3">
    <source>
        <dbReference type="PROSITE" id="PS50222"/>
    </source>
</evidence>
<dbReference type="GO" id="GO:0016460">
    <property type="term" value="C:myosin II complex"/>
    <property type="evidence" value="ECO:0007669"/>
    <property type="project" value="TreeGrafter"/>
</dbReference>
<evidence type="ECO:0000256" key="2">
    <source>
        <dbReference type="ARBA" id="ARBA00022737"/>
    </source>
</evidence>
<dbReference type="Proteomes" id="UP000694569">
    <property type="component" value="Unplaced"/>
</dbReference>
<sequence length="189" mass="21507">MSVLALKRSYTLLTFSVILAILHNTYRITGLLPVFVQAKFLSQDEINKYKECFSLYDKKGKGKIPAADLLTVMRCLGTCPTQTEVTRHLQILKMGKDGEVDFSSFLTIMYRQQKQEDPENEILVAMLMSDKQKKGLIPVSELRAKLTQMGEKLTPEEVDGLLKNADIGPDGMLRYEEFVRRITLPVPDY</sequence>
<reference evidence="4" key="1">
    <citation type="submission" date="2025-08" db="UniProtKB">
        <authorList>
            <consortium name="Ensembl"/>
        </authorList>
    </citation>
    <scope>IDENTIFICATION</scope>
</reference>
<dbReference type="InterPro" id="IPR011992">
    <property type="entry name" value="EF-hand-dom_pair"/>
</dbReference>
<accession>A0A8C5PE53</accession>
<feature type="domain" description="EF-hand" evidence="3">
    <location>
        <begin position="117"/>
        <end position="152"/>
    </location>
</feature>
<protein>
    <submittedName>
        <fullName evidence="4">Calmodulin like 4</fullName>
    </submittedName>
</protein>